<feature type="domain" description="ABC transporter" evidence="7">
    <location>
        <begin position="2"/>
        <end position="228"/>
    </location>
</feature>
<dbReference type="Pfam" id="PF00005">
    <property type="entry name" value="ABC_tran"/>
    <property type="match status" value="1"/>
</dbReference>
<feature type="transmembrane region" description="Helical" evidence="6">
    <location>
        <begin position="778"/>
        <end position="798"/>
    </location>
</feature>
<evidence type="ECO:0000256" key="5">
    <source>
        <dbReference type="SAM" id="MobiDB-lite"/>
    </source>
</evidence>
<feature type="region of interest" description="Disordered" evidence="5">
    <location>
        <begin position="411"/>
        <end position="537"/>
    </location>
</feature>
<dbReference type="PROSITE" id="PS50893">
    <property type="entry name" value="ABC_TRANSPORTER_2"/>
    <property type="match status" value="1"/>
</dbReference>
<organism evidence="8 9">
    <name type="scientific">Streptomyces chrestomyceticus</name>
    <dbReference type="NCBI Taxonomy" id="68185"/>
    <lineage>
        <taxon>Bacteria</taxon>
        <taxon>Bacillati</taxon>
        <taxon>Actinomycetota</taxon>
        <taxon>Actinomycetes</taxon>
        <taxon>Kitasatosporales</taxon>
        <taxon>Streptomycetaceae</taxon>
        <taxon>Streptomyces</taxon>
    </lineage>
</organism>
<dbReference type="InterPro" id="IPR003593">
    <property type="entry name" value="AAA+_ATPase"/>
</dbReference>
<feature type="transmembrane region" description="Helical" evidence="6">
    <location>
        <begin position="718"/>
        <end position="736"/>
    </location>
</feature>
<dbReference type="Proteomes" id="UP001348265">
    <property type="component" value="Unassembled WGS sequence"/>
</dbReference>
<evidence type="ECO:0000256" key="1">
    <source>
        <dbReference type="ARBA" id="ARBA00005417"/>
    </source>
</evidence>
<comment type="caution">
    <text evidence="8">The sequence shown here is derived from an EMBL/GenBank/DDBJ whole genome shotgun (WGS) entry which is preliminary data.</text>
</comment>
<feature type="compositionally biased region" description="Low complexity" evidence="5">
    <location>
        <begin position="342"/>
        <end position="356"/>
    </location>
</feature>
<reference evidence="8 9" key="1">
    <citation type="submission" date="2023-08" db="EMBL/GenBank/DDBJ databases">
        <authorList>
            <person name="Sharma P."/>
            <person name="Verma V."/>
            <person name="Mohan M.K."/>
            <person name="Dubey A.K."/>
        </authorList>
    </citation>
    <scope>NUCLEOTIDE SEQUENCE [LARGE SCALE GENOMIC DNA]</scope>
    <source>
        <strain evidence="8 9">ADP4</strain>
    </source>
</reference>
<feature type="region of interest" description="Disordered" evidence="5">
    <location>
        <begin position="381"/>
        <end position="400"/>
    </location>
</feature>
<feature type="compositionally biased region" description="Low complexity" evidence="5">
    <location>
        <begin position="501"/>
        <end position="510"/>
    </location>
</feature>
<feature type="transmembrane region" description="Helical" evidence="6">
    <location>
        <begin position="644"/>
        <end position="666"/>
    </location>
</feature>
<sequence>MIQAIGLTGGSREGRRPAVDDLSFEAPAGRITVLLGDEGAGKTTALRLMLQLESGRGVALFRGRPLHRVPNPAREIGAVLGDVPGHPGRTARGHLRMLSAAAGVPASRADDVLDVVGLSGLADEKLGAFSRGMDRRLGLAAALLGDPHTLLLDEPSRGVSPREAAWLHGLLQGYAAQGGAVLLTSSDARAAARLGHRVVTVEDGRLVADQTATDFARTRLRPRVVVRSPHADRLASLLVDEAQRARPGADPRAGRAVEVVRESGSRIAVYGSSCAAVGDTAFRHGILVHRLADEVGDTGPVTPLDRADGRARNCAVPAAAGSAAEAGIPQSPVAQDPVAQHPAARSSATSADAAAPGGTAFDAVETCDAPGAAEAAAVFRAPDDPTAPGRPETHAASAASTVAAAVAAPAATSTSTSTSTSSTTPAAVSAASASAPTPPPSPDDTTPSAYVLPSPAPIPADPRSGPAVTDQAGPDLAPAPPALPHPNPAPPLASPPPRPSSKPASASTSSTFKPLKPLRTSLSPGSPGPAPASPEDAARKLVSLRLSGRGPEWPLRYEFRRAATDPAGPLVIVLALAVALIFALVLARAGDTSRVHVLTGWPRQLPFPPVALAAGLIGALSFGQEFRYPALAPEQGTVPRRLGLLAAKLLVSGGAAVLLAIGTLLLDGVAVHGLFGSAGLPPGGDVKVLAVSWSALLAGCAWAGVLAAGVFRSTATGMAVVLAVPVLVLPLVQHALAAPAARPLVGVPARLRSAALVQWPSAFDQAVEVVLRLAAQPVGGALSLSITALVLAYALTALRRRAR</sequence>
<feature type="compositionally biased region" description="Pro residues" evidence="5">
    <location>
        <begin position="477"/>
        <end position="500"/>
    </location>
</feature>
<keyword evidence="4 8" id="KW-0067">ATP-binding</keyword>
<keyword evidence="6" id="KW-1133">Transmembrane helix</keyword>
<accession>A0ABU7X497</accession>
<keyword evidence="9" id="KW-1185">Reference proteome</keyword>
<feature type="compositionally biased region" description="Low complexity" evidence="5">
    <location>
        <begin position="411"/>
        <end position="435"/>
    </location>
</feature>
<proteinExistence type="inferred from homology"/>
<dbReference type="PANTHER" id="PTHR43335:SF4">
    <property type="entry name" value="ABC TRANSPORTER, ATP-BINDING PROTEIN"/>
    <property type="match status" value="1"/>
</dbReference>
<dbReference type="GO" id="GO:0005524">
    <property type="term" value="F:ATP binding"/>
    <property type="evidence" value="ECO:0007669"/>
    <property type="project" value="UniProtKB-KW"/>
</dbReference>
<evidence type="ECO:0000256" key="4">
    <source>
        <dbReference type="ARBA" id="ARBA00022840"/>
    </source>
</evidence>
<feature type="transmembrane region" description="Helical" evidence="6">
    <location>
        <begin position="567"/>
        <end position="587"/>
    </location>
</feature>
<feature type="transmembrane region" description="Helical" evidence="6">
    <location>
        <begin position="686"/>
        <end position="711"/>
    </location>
</feature>
<dbReference type="SMART" id="SM00382">
    <property type="entry name" value="AAA"/>
    <property type="match status" value="1"/>
</dbReference>
<dbReference type="Gene3D" id="3.40.50.300">
    <property type="entry name" value="P-loop containing nucleotide triphosphate hydrolases"/>
    <property type="match status" value="1"/>
</dbReference>
<keyword evidence="2" id="KW-0813">Transport</keyword>
<comment type="similarity">
    <text evidence="1">Belongs to the ABC transporter superfamily.</text>
</comment>
<keyword evidence="6" id="KW-0472">Membrane</keyword>
<dbReference type="InterPro" id="IPR003439">
    <property type="entry name" value="ABC_transporter-like_ATP-bd"/>
</dbReference>
<evidence type="ECO:0000313" key="9">
    <source>
        <dbReference type="Proteomes" id="UP001348265"/>
    </source>
</evidence>
<evidence type="ECO:0000256" key="6">
    <source>
        <dbReference type="SAM" id="Phobius"/>
    </source>
</evidence>
<evidence type="ECO:0000259" key="7">
    <source>
        <dbReference type="PROSITE" id="PS50893"/>
    </source>
</evidence>
<dbReference type="SUPFAM" id="SSF52540">
    <property type="entry name" value="P-loop containing nucleoside triphosphate hydrolases"/>
    <property type="match status" value="1"/>
</dbReference>
<keyword evidence="3" id="KW-0547">Nucleotide-binding</keyword>
<name>A0ABU7X497_9ACTN</name>
<dbReference type="PANTHER" id="PTHR43335">
    <property type="entry name" value="ABC TRANSPORTER, ATP-BINDING PROTEIN"/>
    <property type="match status" value="1"/>
</dbReference>
<feature type="region of interest" description="Disordered" evidence="5">
    <location>
        <begin position="333"/>
        <end position="356"/>
    </location>
</feature>
<keyword evidence="6" id="KW-0812">Transmembrane</keyword>
<evidence type="ECO:0000256" key="2">
    <source>
        <dbReference type="ARBA" id="ARBA00022448"/>
    </source>
</evidence>
<protein>
    <submittedName>
        <fullName evidence="8">ATP-binding cassette domain-containing protein</fullName>
    </submittedName>
</protein>
<dbReference type="InterPro" id="IPR027417">
    <property type="entry name" value="P-loop_NTPase"/>
</dbReference>
<dbReference type="EMBL" id="JAVFKM010000021">
    <property type="protein sequence ID" value="MEF3117743.1"/>
    <property type="molecule type" value="Genomic_DNA"/>
</dbReference>
<evidence type="ECO:0000313" key="8">
    <source>
        <dbReference type="EMBL" id="MEF3117743.1"/>
    </source>
</evidence>
<evidence type="ECO:0000256" key="3">
    <source>
        <dbReference type="ARBA" id="ARBA00022741"/>
    </source>
</evidence>
<gene>
    <name evidence="8" type="ORF">RB636_31710</name>
</gene>
<dbReference type="RefSeq" id="WP_331789074.1">
    <property type="nucleotide sequence ID" value="NZ_JAVFKM010000021.1"/>
</dbReference>